<reference evidence="2" key="1">
    <citation type="journal article" date="2019" name="Int. J. Syst. Evol. Microbiol.">
        <title>The Global Catalogue of Microorganisms (GCM) 10K type strain sequencing project: providing services to taxonomists for standard genome sequencing and annotation.</title>
        <authorList>
            <consortium name="The Broad Institute Genomics Platform"/>
            <consortium name="The Broad Institute Genome Sequencing Center for Infectious Disease"/>
            <person name="Wu L."/>
            <person name="Ma J."/>
        </authorList>
    </citation>
    <scope>NUCLEOTIDE SEQUENCE [LARGE SCALE GENOMIC DNA]</scope>
    <source>
        <strain evidence="2">CGMCC 1.3685</strain>
    </source>
</reference>
<name>A0ABQ2DSF4_9MICC</name>
<organism evidence="1 2">
    <name type="scientific">Glutamicibacter ardleyensis</name>
    <dbReference type="NCBI Taxonomy" id="225894"/>
    <lineage>
        <taxon>Bacteria</taxon>
        <taxon>Bacillati</taxon>
        <taxon>Actinomycetota</taxon>
        <taxon>Actinomycetes</taxon>
        <taxon>Micrococcales</taxon>
        <taxon>Micrococcaceae</taxon>
        <taxon>Glutamicibacter</taxon>
    </lineage>
</organism>
<keyword evidence="2" id="KW-1185">Reference proteome</keyword>
<comment type="caution">
    <text evidence="1">The sequence shown here is derived from an EMBL/GenBank/DDBJ whole genome shotgun (WGS) entry which is preliminary data.</text>
</comment>
<evidence type="ECO:0000313" key="1">
    <source>
        <dbReference type="EMBL" id="GGJ71460.1"/>
    </source>
</evidence>
<evidence type="ECO:0000313" key="2">
    <source>
        <dbReference type="Proteomes" id="UP000606115"/>
    </source>
</evidence>
<dbReference type="Proteomes" id="UP000606115">
    <property type="component" value="Unassembled WGS sequence"/>
</dbReference>
<protein>
    <submittedName>
        <fullName evidence="1">Uncharacterized protein</fullName>
    </submittedName>
</protein>
<gene>
    <name evidence="1" type="ORF">GCM10007173_32930</name>
</gene>
<sequence length="115" mass="11780">MQGLGTENTGDTVDIQRPRSTVNLGSVNTKGNFIKNRKTTTFNSTMTAATVTIAGVPKTVITVTLGAPTNGSGSLRVSGTAATMVWTPSSSVTSLSGVASSLIPTNETGTVDRDF</sequence>
<proteinExistence type="predicted"/>
<dbReference type="EMBL" id="BMKX01000010">
    <property type="protein sequence ID" value="GGJ71460.1"/>
    <property type="molecule type" value="Genomic_DNA"/>
</dbReference>
<accession>A0ABQ2DSF4</accession>